<evidence type="ECO:0000313" key="2">
    <source>
        <dbReference type="EMBL" id="BBX46413.1"/>
    </source>
</evidence>
<protein>
    <submittedName>
        <fullName evidence="2">CoA transferase</fullName>
    </submittedName>
</protein>
<dbReference type="InterPro" id="IPR044855">
    <property type="entry name" value="CoA-Trfase_III_dom3_sf"/>
</dbReference>
<dbReference type="Pfam" id="PF02515">
    <property type="entry name" value="CoA_transf_3"/>
    <property type="match status" value="1"/>
</dbReference>
<dbReference type="InterPro" id="IPR050483">
    <property type="entry name" value="CoA-transferase_III_domain"/>
</dbReference>
<reference evidence="2 3" key="1">
    <citation type="journal article" date="2019" name="Emerg. Microbes Infect.">
        <title>Comprehensive subspecies identification of 175 nontuberculous mycobacteria species based on 7547 genomic profiles.</title>
        <authorList>
            <person name="Matsumoto Y."/>
            <person name="Kinjo T."/>
            <person name="Motooka D."/>
            <person name="Nabeya D."/>
            <person name="Jung N."/>
            <person name="Uechi K."/>
            <person name="Horii T."/>
            <person name="Iida T."/>
            <person name="Fujita J."/>
            <person name="Nakamura S."/>
        </authorList>
    </citation>
    <scope>NUCLEOTIDE SEQUENCE [LARGE SCALE GENOMIC DNA]</scope>
    <source>
        <strain evidence="2 3">JCM 12404</strain>
    </source>
</reference>
<keyword evidence="1 2" id="KW-0808">Transferase</keyword>
<dbReference type="PANTHER" id="PTHR48207">
    <property type="entry name" value="SUCCINATE--HYDROXYMETHYLGLUTARATE COA-TRANSFERASE"/>
    <property type="match status" value="1"/>
</dbReference>
<dbReference type="Gene3D" id="3.40.50.10540">
    <property type="entry name" value="Crotonobetainyl-coa:carnitine coa-transferase, domain 1"/>
    <property type="match status" value="1"/>
</dbReference>
<dbReference type="PANTHER" id="PTHR48207:SF3">
    <property type="entry name" value="SUCCINATE--HYDROXYMETHYLGLUTARATE COA-TRANSFERASE"/>
    <property type="match status" value="1"/>
</dbReference>
<name>A0A7I7KWT6_9MYCO</name>
<dbReference type="AlphaFoldDB" id="A0A7I7KWT6"/>
<evidence type="ECO:0000313" key="3">
    <source>
        <dbReference type="Proteomes" id="UP000465866"/>
    </source>
</evidence>
<dbReference type="EMBL" id="AP022569">
    <property type="protein sequence ID" value="BBX46413.1"/>
    <property type="molecule type" value="Genomic_DNA"/>
</dbReference>
<dbReference type="KEGG" id="mcoo:MCOO_24280"/>
<dbReference type="RefSeq" id="WP_163776563.1">
    <property type="nucleotide sequence ID" value="NZ_AP022569.1"/>
</dbReference>
<accession>A0A7I7KWT6</accession>
<dbReference type="InterPro" id="IPR003673">
    <property type="entry name" value="CoA-Trfase_fam_III"/>
</dbReference>
<sequence length="406" mass="42656">MPETRGPLTGVTVVALEQAVAAPICTRVLADFGARVIKVENPKGGDFARHYDDVVNGLAAHFVWANRGKESVTLDLKTEAGLDILHQLLDRADVLVSNLAPGAVARLGVGAADLEQRHPNVIAVEIDGYGPGGPLSHKRAYDLLAQAESGACAVTGHPGAPAKPGPPVADISTGLYSALSIVALLYSRDAQSSPGRHGNTVALSLLDTMTELMGYPLTYTQHSGIDQQPLGMSSPAVAPYGAYRTGDGQTVVLGTTNDAEWQRLSRQIIHRDDLADDPRFANNSSRCAHRAELDEAIGAWCAQHDLDHVQKTADAAGIGNARYNLPSEVLVHPQLTARDRWREVDTPAGPIQALLPPPVISGFTPAMGAVPGLGQHTDAVLAELGVAAGEIDRLRVLGAVGPAYSP</sequence>
<dbReference type="GO" id="GO:0008410">
    <property type="term" value="F:CoA-transferase activity"/>
    <property type="evidence" value="ECO:0007669"/>
    <property type="project" value="TreeGrafter"/>
</dbReference>
<organism evidence="2 3">
    <name type="scientific">Mycobacterium cookii</name>
    <dbReference type="NCBI Taxonomy" id="1775"/>
    <lineage>
        <taxon>Bacteria</taxon>
        <taxon>Bacillati</taxon>
        <taxon>Actinomycetota</taxon>
        <taxon>Actinomycetes</taxon>
        <taxon>Mycobacteriales</taxon>
        <taxon>Mycobacteriaceae</taxon>
        <taxon>Mycobacterium</taxon>
    </lineage>
</organism>
<dbReference type="InterPro" id="IPR023606">
    <property type="entry name" value="CoA-Trfase_III_dom_1_sf"/>
</dbReference>
<evidence type="ECO:0000256" key="1">
    <source>
        <dbReference type="ARBA" id="ARBA00022679"/>
    </source>
</evidence>
<dbReference type="Proteomes" id="UP000465866">
    <property type="component" value="Chromosome"/>
</dbReference>
<dbReference type="Gene3D" id="3.30.1540.10">
    <property type="entry name" value="formyl-coa transferase, domain 3"/>
    <property type="match status" value="1"/>
</dbReference>
<dbReference type="SUPFAM" id="SSF89796">
    <property type="entry name" value="CoA-transferase family III (CaiB/BaiF)"/>
    <property type="match status" value="1"/>
</dbReference>
<gene>
    <name evidence="2" type="ORF">MCOO_24280</name>
</gene>
<keyword evidence="3" id="KW-1185">Reference proteome</keyword>
<proteinExistence type="predicted"/>